<evidence type="ECO:0000313" key="1">
    <source>
        <dbReference type="EMBL" id="MBP0446237.1"/>
    </source>
</evidence>
<gene>
    <name evidence="1" type="ORF">J8J14_15800</name>
</gene>
<keyword evidence="2" id="KW-1185">Reference proteome</keyword>
<reference evidence="1 2" key="1">
    <citation type="submission" date="2021-03" db="EMBL/GenBank/DDBJ databases">
        <authorList>
            <person name="So Y."/>
        </authorList>
    </citation>
    <scope>NUCLEOTIDE SEQUENCE [LARGE SCALE GENOMIC DNA]</scope>
    <source>
        <strain evidence="1 2">SSH11</strain>
    </source>
</reference>
<evidence type="ECO:0000313" key="2">
    <source>
        <dbReference type="Proteomes" id="UP000681594"/>
    </source>
</evidence>
<dbReference type="Proteomes" id="UP000681594">
    <property type="component" value="Unassembled WGS sequence"/>
</dbReference>
<dbReference type="EMBL" id="JAGIZB010000015">
    <property type="protein sequence ID" value="MBP0446237.1"/>
    <property type="molecule type" value="Genomic_DNA"/>
</dbReference>
<name>A0ABS4AGS8_9PROT</name>
<comment type="caution">
    <text evidence="1">The sequence shown here is derived from an EMBL/GenBank/DDBJ whole genome shotgun (WGS) entry which is preliminary data.</text>
</comment>
<accession>A0ABS4AGS8</accession>
<dbReference type="RefSeq" id="WP_209380508.1">
    <property type="nucleotide sequence ID" value="NZ_JAGIZB010000015.1"/>
</dbReference>
<sequence length="83" mass="8486">MDRTPQNAVLAAVDELHGVLSLAEALLLTGRELDLIGLEAEVSAICAAAAGLPPEEGRGLRAALSALLRQVEGLQASLSGNRA</sequence>
<proteinExistence type="predicted"/>
<protein>
    <submittedName>
        <fullName evidence="1">Uncharacterized protein</fullName>
    </submittedName>
</protein>
<organism evidence="1 2">
    <name type="scientific">Pararoseomonas baculiformis</name>
    <dbReference type="NCBI Taxonomy" id="2820812"/>
    <lineage>
        <taxon>Bacteria</taxon>
        <taxon>Pseudomonadati</taxon>
        <taxon>Pseudomonadota</taxon>
        <taxon>Alphaproteobacteria</taxon>
        <taxon>Acetobacterales</taxon>
        <taxon>Acetobacteraceae</taxon>
        <taxon>Pararoseomonas</taxon>
    </lineage>
</organism>